<dbReference type="Gene3D" id="3.40.50.1820">
    <property type="entry name" value="alpha/beta hydrolase"/>
    <property type="match status" value="1"/>
</dbReference>
<reference evidence="4 5" key="1">
    <citation type="submission" date="2018-01" db="EMBL/GenBank/DDBJ databases">
        <title>The whole genome sequencing and assembly of Paenibacillus chitinolyticus KCCM 41400 strain.</title>
        <authorList>
            <person name="Kim J.-Y."/>
            <person name="Park M.-K."/>
            <person name="Lee Y.-J."/>
            <person name="Yi H."/>
            <person name="Bahn Y.-S."/>
            <person name="Kim J.F."/>
            <person name="Lee D.-W."/>
        </authorList>
    </citation>
    <scope>NUCLEOTIDE SEQUENCE [LARGE SCALE GENOMIC DNA]</scope>
    <source>
        <strain evidence="4 5">KCCM 41400</strain>
    </source>
</reference>
<name>A0A410WWC6_9BACL</name>
<accession>A0A410WWC6</accession>
<dbReference type="GO" id="GO:0008610">
    <property type="term" value="P:lipid biosynthetic process"/>
    <property type="evidence" value="ECO:0007669"/>
    <property type="project" value="TreeGrafter"/>
</dbReference>
<dbReference type="InterPro" id="IPR012223">
    <property type="entry name" value="TEII"/>
</dbReference>
<comment type="similarity">
    <text evidence="1">Belongs to the thioesterase family.</text>
</comment>
<evidence type="ECO:0000256" key="1">
    <source>
        <dbReference type="ARBA" id="ARBA00007169"/>
    </source>
</evidence>
<dbReference type="KEGG" id="pchi:PC41400_14105"/>
<dbReference type="SUPFAM" id="SSF53474">
    <property type="entry name" value="alpha/beta-Hydrolases"/>
    <property type="match status" value="1"/>
</dbReference>
<dbReference type="RefSeq" id="WP_042227816.1">
    <property type="nucleotide sequence ID" value="NZ_CP026520.1"/>
</dbReference>
<evidence type="ECO:0000313" key="3">
    <source>
        <dbReference type="EMBL" id="MCY9598626.1"/>
    </source>
</evidence>
<keyword evidence="6" id="KW-1185">Reference proteome</keyword>
<dbReference type="EMBL" id="JAMDMJ010000033">
    <property type="protein sequence ID" value="MCY9598626.1"/>
    <property type="molecule type" value="Genomic_DNA"/>
</dbReference>
<dbReference type="InterPro" id="IPR001031">
    <property type="entry name" value="Thioesterase"/>
</dbReference>
<proteinExistence type="inferred from homology"/>
<dbReference type="InterPro" id="IPR029058">
    <property type="entry name" value="AB_hydrolase_fold"/>
</dbReference>
<dbReference type="Proteomes" id="UP001527202">
    <property type="component" value="Unassembled WGS sequence"/>
</dbReference>
<dbReference type="OrthoDB" id="2213423at2"/>
<organism evidence="4 5">
    <name type="scientific">Paenibacillus chitinolyticus</name>
    <dbReference type="NCBI Taxonomy" id="79263"/>
    <lineage>
        <taxon>Bacteria</taxon>
        <taxon>Bacillati</taxon>
        <taxon>Bacillota</taxon>
        <taxon>Bacilli</taxon>
        <taxon>Bacillales</taxon>
        <taxon>Paenibacillaceae</taxon>
        <taxon>Paenibacillus</taxon>
    </lineage>
</organism>
<sequence length="240" mass="27271">MKKIFLFCLPYAGGSSVIYTRWKPLLDSGIELVPLELAGRGRRINESFYENVDEAVNDLLPVVEPYLDKGQAAFFGYSMGSLIAFELIHRIREKHGQNPLHFFAAARMAPHIQRTEPPLHGMEPELFKTKIADLGGTPPQLFENSELMNLFLPLLRADFRLVETYAYAEKAEKLDCAMTVLAGKRDTMRETDVLDWRRHTTGAFTAHSFDGGHFFINDFQKEIVDILHASLGIRYSSLYA</sequence>
<dbReference type="Pfam" id="PF00975">
    <property type="entry name" value="Thioesterase"/>
    <property type="match status" value="1"/>
</dbReference>
<dbReference type="PANTHER" id="PTHR11487:SF0">
    <property type="entry name" value="S-ACYL FATTY ACID SYNTHASE THIOESTERASE, MEDIUM CHAIN"/>
    <property type="match status" value="1"/>
</dbReference>
<dbReference type="EMBL" id="CP026520">
    <property type="protein sequence ID" value="QAV18749.1"/>
    <property type="molecule type" value="Genomic_DNA"/>
</dbReference>
<feature type="domain" description="Thioesterase" evidence="2">
    <location>
        <begin position="6"/>
        <end position="230"/>
    </location>
</feature>
<dbReference type="GeneID" id="95375945"/>
<evidence type="ECO:0000313" key="5">
    <source>
        <dbReference type="Proteomes" id="UP000288943"/>
    </source>
</evidence>
<evidence type="ECO:0000313" key="6">
    <source>
        <dbReference type="Proteomes" id="UP001527202"/>
    </source>
</evidence>
<dbReference type="Proteomes" id="UP000288943">
    <property type="component" value="Chromosome"/>
</dbReference>
<dbReference type="PANTHER" id="PTHR11487">
    <property type="entry name" value="THIOESTERASE"/>
    <property type="match status" value="1"/>
</dbReference>
<protein>
    <submittedName>
        <fullName evidence="3 4">Thioesterase</fullName>
    </submittedName>
</protein>
<gene>
    <name evidence="3" type="ORF">M5X16_23005</name>
    <name evidence="4" type="ORF">PC41400_14105</name>
</gene>
<evidence type="ECO:0000259" key="2">
    <source>
        <dbReference type="Pfam" id="PF00975"/>
    </source>
</evidence>
<evidence type="ECO:0000313" key="4">
    <source>
        <dbReference type="EMBL" id="QAV18749.1"/>
    </source>
</evidence>
<reference evidence="3 6" key="2">
    <citation type="submission" date="2022-05" db="EMBL/GenBank/DDBJ databases">
        <title>Genome Sequencing of Bee-Associated Microbes.</title>
        <authorList>
            <person name="Dunlap C."/>
        </authorList>
    </citation>
    <scope>NUCLEOTIDE SEQUENCE [LARGE SCALE GENOMIC DNA]</scope>
    <source>
        <strain evidence="3 6">NRRL B-23120</strain>
    </source>
</reference>
<dbReference type="AlphaFoldDB" id="A0A410WWC6"/>